<dbReference type="Proteomes" id="UP000247152">
    <property type="component" value="Unassembled WGS sequence"/>
</dbReference>
<comment type="caution">
    <text evidence="1">The sequence shown here is derived from an EMBL/GenBank/DDBJ whole genome shotgun (WGS) entry which is preliminary data.</text>
</comment>
<evidence type="ECO:0000313" key="1">
    <source>
        <dbReference type="EMBL" id="PWY54934.1"/>
    </source>
</evidence>
<name>A0A317TZ17_9GAMM</name>
<sequence length="99" mass="11312">MRPDKVILIREGNSKRTYFAKHFVWMNDIVGDGIVDLNFLAYFKRTTIDLTVYLNVSFFAAQVTLHTPITVIQACYVVVAIWLNEVLVRVVSYFPATGP</sequence>
<reference evidence="1 2" key="1">
    <citation type="submission" date="2018-05" db="EMBL/GenBank/DDBJ databases">
        <title>Legionella qingyii sp.nov., whole genome shotgun sequence.</title>
        <authorList>
            <person name="Wu H."/>
            <person name="Zhu Q."/>
            <person name="Hu C."/>
        </authorList>
    </citation>
    <scope>NUCLEOTIDE SEQUENCE [LARGE SCALE GENOMIC DNA]</scope>
    <source>
        <strain evidence="1 2">HEB18</strain>
    </source>
</reference>
<dbReference type="EMBL" id="QHJG01000024">
    <property type="protein sequence ID" value="PWY54934.1"/>
    <property type="molecule type" value="Genomic_DNA"/>
</dbReference>
<proteinExistence type="predicted"/>
<evidence type="ECO:0000313" key="2">
    <source>
        <dbReference type="Proteomes" id="UP000247152"/>
    </source>
</evidence>
<organism evidence="1 2">
    <name type="scientific">Legionella qingyii</name>
    <dbReference type="NCBI Taxonomy" id="2184757"/>
    <lineage>
        <taxon>Bacteria</taxon>
        <taxon>Pseudomonadati</taxon>
        <taxon>Pseudomonadota</taxon>
        <taxon>Gammaproteobacteria</taxon>
        <taxon>Legionellales</taxon>
        <taxon>Legionellaceae</taxon>
        <taxon>Legionella</taxon>
    </lineage>
</organism>
<dbReference type="AlphaFoldDB" id="A0A317TZ17"/>
<gene>
    <name evidence="1" type="ORF">DGG96_14475</name>
</gene>
<accession>A0A317TZ17</accession>
<protein>
    <submittedName>
        <fullName evidence="1">Uncharacterized protein</fullName>
    </submittedName>
</protein>